<gene>
    <name evidence="1" type="ORF">FOZ62_014169</name>
</gene>
<dbReference type="EMBL" id="JABANM010000324">
    <property type="protein sequence ID" value="KAF4756169.1"/>
    <property type="molecule type" value="Genomic_DNA"/>
</dbReference>
<dbReference type="Proteomes" id="UP000574390">
    <property type="component" value="Unassembled WGS sequence"/>
</dbReference>
<comment type="caution">
    <text evidence="1">The sequence shown here is derived from an EMBL/GenBank/DDBJ whole genome shotgun (WGS) entry which is preliminary data.</text>
</comment>
<sequence length="177" mass="20027">MSSALYASPGFFGVLGNKGSSSELQTGYNATLRLISGCLKMTKVDKLPKIVGWEDLAQRVSRRAAHLAYSALQHPQPSPAKQSLLYEAKNKKKRLKRKGWRELSEEHLPRKMYRLISPLPSRIAPWLSLKVIFSATSCLRTDDDTLRRNEASSLLDRVRNRLREYANDGWGLGPMDQ</sequence>
<evidence type="ECO:0000313" key="2">
    <source>
        <dbReference type="Proteomes" id="UP000574390"/>
    </source>
</evidence>
<evidence type="ECO:0000313" key="1">
    <source>
        <dbReference type="EMBL" id="KAF4756169.1"/>
    </source>
</evidence>
<protein>
    <submittedName>
        <fullName evidence="1">Uncharacterized protein</fullName>
    </submittedName>
</protein>
<organism evidence="1 2">
    <name type="scientific">Perkinsus olseni</name>
    <name type="common">Perkinsus atlanticus</name>
    <dbReference type="NCBI Taxonomy" id="32597"/>
    <lineage>
        <taxon>Eukaryota</taxon>
        <taxon>Sar</taxon>
        <taxon>Alveolata</taxon>
        <taxon>Perkinsozoa</taxon>
        <taxon>Perkinsea</taxon>
        <taxon>Perkinsida</taxon>
        <taxon>Perkinsidae</taxon>
        <taxon>Perkinsus</taxon>
    </lineage>
</organism>
<proteinExistence type="predicted"/>
<reference evidence="1 2" key="1">
    <citation type="submission" date="2020-04" db="EMBL/GenBank/DDBJ databases">
        <title>Perkinsus olseni comparative genomics.</title>
        <authorList>
            <person name="Bogema D.R."/>
        </authorList>
    </citation>
    <scope>NUCLEOTIDE SEQUENCE [LARGE SCALE GENOMIC DNA]</scope>
    <source>
        <strain evidence="1">ATCC PRA-205</strain>
    </source>
</reference>
<dbReference type="AlphaFoldDB" id="A0A7J6UFZ9"/>
<name>A0A7J6UFZ9_PEROL</name>
<accession>A0A7J6UFZ9</accession>